<evidence type="ECO:0000256" key="2">
    <source>
        <dbReference type="PROSITE-ProRule" id="PRU00504"/>
    </source>
</evidence>
<dbReference type="PROSITE" id="PS50208">
    <property type="entry name" value="CASPASE_P20"/>
    <property type="match status" value="1"/>
</dbReference>
<dbReference type="SUPFAM" id="SSF52129">
    <property type="entry name" value="Caspase-like"/>
    <property type="match status" value="1"/>
</dbReference>
<proteinExistence type="predicted"/>
<dbReference type="AlphaFoldDB" id="A0A816N7E3"/>
<dbReference type="Pfam" id="PF00656">
    <property type="entry name" value="Peptidase_C14"/>
    <property type="match status" value="1"/>
</dbReference>
<dbReference type="Gene3D" id="2.120.10.30">
    <property type="entry name" value="TolB, C-terminal domain"/>
    <property type="match status" value="2"/>
</dbReference>
<dbReference type="EMBL" id="CAJNRE010003748">
    <property type="protein sequence ID" value="CAF2028451.1"/>
    <property type="molecule type" value="Genomic_DNA"/>
</dbReference>
<dbReference type="GO" id="GO:0004197">
    <property type="term" value="F:cysteine-type endopeptidase activity"/>
    <property type="evidence" value="ECO:0007669"/>
    <property type="project" value="InterPro"/>
</dbReference>
<dbReference type="PROSITE" id="PS51125">
    <property type="entry name" value="NHL"/>
    <property type="match status" value="1"/>
</dbReference>
<dbReference type="CDD" id="cd05819">
    <property type="entry name" value="NHL"/>
    <property type="match status" value="1"/>
</dbReference>
<dbReference type="GO" id="GO:0006508">
    <property type="term" value="P:proteolysis"/>
    <property type="evidence" value="ECO:0007669"/>
    <property type="project" value="InterPro"/>
</dbReference>
<dbReference type="InterPro" id="IPR001258">
    <property type="entry name" value="NHL_repeat"/>
</dbReference>
<comment type="caution">
    <text evidence="4">The sequence shown here is derived from an EMBL/GenBank/DDBJ whole genome shotgun (WGS) entry which is preliminary data.</text>
</comment>
<dbReference type="PANTHER" id="PTHR22576:SF37">
    <property type="entry name" value="MUCOSA-ASSOCIATED LYMPHOID TISSUE LYMPHOMA TRANSLOCATION PROTEIN 1"/>
    <property type="match status" value="1"/>
</dbReference>
<feature type="domain" description="Caspase family p20" evidence="3">
    <location>
        <begin position="11"/>
        <end position="88"/>
    </location>
</feature>
<evidence type="ECO:0000313" key="5">
    <source>
        <dbReference type="Proteomes" id="UP000663824"/>
    </source>
</evidence>
<evidence type="ECO:0000259" key="3">
    <source>
        <dbReference type="PROSITE" id="PS50208"/>
    </source>
</evidence>
<protein>
    <recommendedName>
        <fullName evidence="3">Caspase family p20 domain-containing protein</fullName>
    </recommendedName>
</protein>
<organism evidence="4 5">
    <name type="scientific">Rotaria magnacalcarata</name>
    <dbReference type="NCBI Taxonomy" id="392030"/>
    <lineage>
        <taxon>Eukaryota</taxon>
        <taxon>Metazoa</taxon>
        <taxon>Spiralia</taxon>
        <taxon>Gnathifera</taxon>
        <taxon>Rotifera</taxon>
        <taxon>Eurotatoria</taxon>
        <taxon>Bdelloidea</taxon>
        <taxon>Philodinida</taxon>
        <taxon>Philodinidae</taxon>
        <taxon>Rotaria</taxon>
    </lineage>
</organism>
<dbReference type="InterPro" id="IPR011042">
    <property type="entry name" value="6-blade_b-propeller_TolB-like"/>
</dbReference>
<feature type="repeat" description="NHL" evidence="2">
    <location>
        <begin position="547"/>
        <end position="583"/>
    </location>
</feature>
<name>A0A816N7E3_9BILA</name>
<gene>
    <name evidence="4" type="ORF">MBJ925_LOCUS9705</name>
</gene>
<dbReference type="Gene3D" id="3.40.50.1460">
    <property type="match status" value="1"/>
</dbReference>
<reference evidence="4" key="1">
    <citation type="submission" date="2021-02" db="EMBL/GenBank/DDBJ databases">
        <authorList>
            <person name="Nowell W R."/>
        </authorList>
    </citation>
    <scope>NUCLEOTIDE SEQUENCE</scope>
</reference>
<sequence>MRTAQKNSSLRRKLALIIGNENYSALHNRLNHSINNARDLNELLKKIDFDVTMYIDADSNMMLKIQRFSKRISNGDLVLFYFSGHGYEVSGKNYLIPVDDTKIKTDIDVEDIGINLQSVLERLIERNSSYVTILILDCCSLYWLKPPTTSNSIVHDKGLSKIQPPSGTFIQFACAANQTIDDSGEKQRNSLFSKHLIRGTFIQFACAANQTIDDSGEKQRNSLFSKHLIRNIARKNINVTDVFRDIAKNVYLESNSVQKPLSMNGLDQHDGVFLNAVSSIIPNIPYDTVWKSKAKTIVGIRGPGPALTALHFPKGIFVNKKQTVFIADSSNNRIMKYNRGVIAGKIIAGKNISGYGSDRMWEPSNVIYDEQSKSYIICDYQNHRVLRWASRSSTFTEELITNKECFGLAMDDEGSLYVSDTELHEVRRYRTGERYGTVVAGGNGQGSRLKQLNHPTYIFVGPDQVVYVSDTWNNRVVKWEQGAKEGIIVAGGHHKGKDETQLFHPAGLIVDRLSTIYVADYYNHRVMRWYKDASHGHIIAGNRYLPGNNANKLNGPEGLAFDQHGNLYVADSNNHRVQRFSIRNI</sequence>
<accession>A0A816N7E3</accession>
<dbReference type="InterPro" id="IPR052039">
    <property type="entry name" value="Caspase-related_regulators"/>
</dbReference>
<keyword evidence="1" id="KW-0677">Repeat</keyword>
<dbReference type="PANTHER" id="PTHR22576">
    <property type="entry name" value="MUCOSA ASSOCIATED LYMPHOID TISSUE LYMPHOMA TRANSLOCATION PROTEIN 1/PARACASPASE"/>
    <property type="match status" value="1"/>
</dbReference>
<evidence type="ECO:0000313" key="4">
    <source>
        <dbReference type="EMBL" id="CAF2028451.1"/>
    </source>
</evidence>
<dbReference type="InterPro" id="IPR029030">
    <property type="entry name" value="Caspase-like_dom_sf"/>
</dbReference>
<dbReference type="InterPro" id="IPR011600">
    <property type="entry name" value="Pept_C14_caspase"/>
</dbReference>
<dbReference type="SUPFAM" id="SSF101898">
    <property type="entry name" value="NHL repeat"/>
    <property type="match status" value="1"/>
</dbReference>
<dbReference type="Pfam" id="PF01436">
    <property type="entry name" value="NHL"/>
    <property type="match status" value="1"/>
</dbReference>
<dbReference type="InterPro" id="IPR001309">
    <property type="entry name" value="Pept_C14_p20"/>
</dbReference>
<evidence type="ECO:0000256" key="1">
    <source>
        <dbReference type="ARBA" id="ARBA00022737"/>
    </source>
</evidence>
<dbReference type="Proteomes" id="UP000663824">
    <property type="component" value="Unassembled WGS sequence"/>
</dbReference>